<keyword evidence="5" id="KW-0808">Transferase</keyword>
<keyword evidence="7" id="KW-0067">ATP-binding</keyword>
<protein>
    <recommendedName>
        <fullName evidence="2">riboflavin kinase</fullName>
        <ecNumber evidence="2">2.7.1.26</ecNumber>
    </recommendedName>
</protein>
<feature type="domain" description="Riboflavin kinase" evidence="8">
    <location>
        <begin position="252"/>
        <end position="382"/>
    </location>
</feature>
<evidence type="ECO:0000256" key="6">
    <source>
        <dbReference type="ARBA" id="ARBA00022741"/>
    </source>
</evidence>
<dbReference type="SUPFAM" id="SSF82114">
    <property type="entry name" value="Riboflavin kinase-like"/>
    <property type="match status" value="1"/>
</dbReference>
<evidence type="ECO:0000259" key="8">
    <source>
        <dbReference type="SMART" id="SM00904"/>
    </source>
</evidence>
<evidence type="ECO:0000256" key="3">
    <source>
        <dbReference type="ARBA" id="ARBA00022630"/>
    </source>
</evidence>
<evidence type="ECO:0000256" key="4">
    <source>
        <dbReference type="ARBA" id="ARBA00022643"/>
    </source>
</evidence>
<organism evidence="9 10">
    <name type="scientific">Sphagnum troendelagicum</name>
    <dbReference type="NCBI Taxonomy" id="128251"/>
    <lineage>
        <taxon>Eukaryota</taxon>
        <taxon>Viridiplantae</taxon>
        <taxon>Streptophyta</taxon>
        <taxon>Embryophyta</taxon>
        <taxon>Bryophyta</taxon>
        <taxon>Sphagnophytina</taxon>
        <taxon>Sphagnopsida</taxon>
        <taxon>Sphagnales</taxon>
        <taxon>Sphagnaceae</taxon>
        <taxon>Sphagnum</taxon>
    </lineage>
</organism>
<keyword evidence="3" id="KW-0285">Flavoprotein</keyword>
<dbReference type="InterPro" id="IPR006439">
    <property type="entry name" value="HAD-SF_hydro_IA"/>
</dbReference>
<evidence type="ECO:0000256" key="1">
    <source>
        <dbReference type="ARBA" id="ARBA00005201"/>
    </source>
</evidence>
<evidence type="ECO:0000313" key="10">
    <source>
        <dbReference type="Proteomes" id="UP001497512"/>
    </source>
</evidence>
<sequence>MDSNDDAHAVTTAVPSSPLPPPQQLKIYHVILDLDGTLIDTETLVEEALELIVSGYGKKWNGEGAHKRLGKRPLESAASLIQDYDLPCTPQELYSQILDFMKNRWAQARALPGANRLVTHLHSHGVPFALASSSPAKNIKAKLSYQAGWTEAFTVVVAGDEVINGKPAPDIFLEAAKRLNADPATCLVIEDAPAGVKAGKAAGMTVLAVPSLPTKEFHSLYSDADVVLNSLLDLEPETWGLPPFEDRIGGVLPMGPLYMGGPVVMGFGRGSKLLGIPTANLATTALSKQLAENVCGVYIGWAGLANHGVYKMVMNIGWSPYFNNAEKTVEPWLLHDFAENFYGVELRLVVVGYIRPEANFVSLEALVERIHEDGRIAKAALDMTPYSQYAEDPYLTTMLPNSAT</sequence>
<dbReference type="InterPro" id="IPR023465">
    <property type="entry name" value="Riboflavin_kinase_dom_sf"/>
</dbReference>
<evidence type="ECO:0000313" key="9">
    <source>
        <dbReference type="EMBL" id="CAK9190654.1"/>
    </source>
</evidence>
<dbReference type="SFLD" id="SFLDG01135">
    <property type="entry name" value="C1.5.6:_HAD__Beta-PGM__Phospha"/>
    <property type="match status" value="1"/>
</dbReference>
<keyword evidence="6" id="KW-0547">Nucleotide-binding</keyword>
<dbReference type="SFLD" id="SFLDG01129">
    <property type="entry name" value="C1.5:_HAD__Beta-PGM__Phosphata"/>
    <property type="match status" value="1"/>
</dbReference>
<name>A0ABP0TA05_9BRYO</name>
<dbReference type="InterPro" id="IPR023468">
    <property type="entry name" value="Riboflavin_kinase"/>
</dbReference>
<dbReference type="Gene3D" id="2.40.30.30">
    <property type="entry name" value="Riboflavin kinase-like"/>
    <property type="match status" value="1"/>
</dbReference>
<dbReference type="InterPro" id="IPR015865">
    <property type="entry name" value="Riboflavin_kinase_bac/euk"/>
</dbReference>
<dbReference type="InterPro" id="IPR023214">
    <property type="entry name" value="HAD_sf"/>
</dbReference>
<dbReference type="SUPFAM" id="SSF56784">
    <property type="entry name" value="HAD-like"/>
    <property type="match status" value="1"/>
</dbReference>
<dbReference type="PANTHER" id="PTHR22749:SF6">
    <property type="entry name" value="RIBOFLAVIN KINASE"/>
    <property type="match status" value="1"/>
</dbReference>
<evidence type="ECO:0000256" key="5">
    <source>
        <dbReference type="ARBA" id="ARBA00022679"/>
    </source>
</evidence>
<accession>A0ABP0TA05</accession>
<dbReference type="Gene3D" id="1.10.150.240">
    <property type="entry name" value="Putative phosphatase, domain 2"/>
    <property type="match status" value="1"/>
</dbReference>
<dbReference type="InterPro" id="IPR023198">
    <property type="entry name" value="PGP-like_dom2"/>
</dbReference>
<proteinExistence type="predicted"/>
<evidence type="ECO:0000256" key="7">
    <source>
        <dbReference type="ARBA" id="ARBA00022840"/>
    </source>
</evidence>
<dbReference type="EMBL" id="OZ019893">
    <property type="protein sequence ID" value="CAK9190654.1"/>
    <property type="molecule type" value="Genomic_DNA"/>
</dbReference>
<dbReference type="EC" id="2.7.1.26" evidence="2"/>
<dbReference type="SFLD" id="SFLDS00003">
    <property type="entry name" value="Haloacid_Dehalogenase"/>
    <property type="match status" value="1"/>
</dbReference>
<reference evidence="9 10" key="1">
    <citation type="submission" date="2024-02" db="EMBL/GenBank/DDBJ databases">
        <authorList>
            <consortium name="ELIXIR-Norway"/>
            <consortium name="Elixir Norway"/>
        </authorList>
    </citation>
    <scope>NUCLEOTIDE SEQUENCE [LARGE SCALE GENOMIC DNA]</scope>
</reference>
<dbReference type="PANTHER" id="PTHR22749">
    <property type="entry name" value="RIBOFLAVIN KINASE/FMN ADENYLYLTRANSFERASE"/>
    <property type="match status" value="1"/>
</dbReference>
<dbReference type="InterPro" id="IPR036412">
    <property type="entry name" value="HAD-like_sf"/>
</dbReference>
<dbReference type="SMART" id="SM00904">
    <property type="entry name" value="Flavokinase"/>
    <property type="match status" value="1"/>
</dbReference>
<dbReference type="Pfam" id="PF00702">
    <property type="entry name" value="Hydrolase"/>
    <property type="match status" value="1"/>
</dbReference>
<dbReference type="Gene3D" id="3.40.50.1000">
    <property type="entry name" value="HAD superfamily/HAD-like"/>
    <property type="match status" value="1"/>
</dbReference>
<comment type="pathway">
    <text evidence="1">Cofactor biosynthesis; FMN biosynthesis; FMN from riboflavin (ATP route): step 1/1.</text>
</comment>
<dbReference type="Proteomes" id="UP001497512">
    <property type="component" value="Chromosome 1"/>
</dbReference>
<dbReference type="Pfam" id="PF01687">
    <property type="entry name" value="Flavokinase"/>
    <property type="match status" value="1"/>
</dbReference>
<keyword evidence="4" id="KW-0288">FMN</keyword>
<gene>
    <name evidence="9" type="ORF">CSSPTR1EN2_LOCUS998</name>
</gene>
<dbReference type="NCBIfam" id="TIGR01509">
    <property type="entry name" value="HAD-SF-IA-v3"/>
    <property type="match status" value="1"/>
</dbReference>
<evidence type="ECO:0000256" key="2">
    <source>
        <dbReference type="ARBA" id="ARBA00012105"/>
    </source>
</evidence>
<keyword evidence="10" id="KW-1185">Reference proteome</keyword>